<reference evidence="5 6" key="1">
    <citation type="submission" date="2022-02" db="EMBL/GenBank/DDBJ databases">
        <title>Uncovering new skin microbiome diversity through culturing and metagenomics.</title>
        <authorList>
            <person name="Conlan S."/>
            <person name="Deming C."/>
            <person name="Nisc Comparative Sequencing Program N."/>
            <person name="Segre J.A."/>
        </authorList>
    </citation>
    <scope>NUCLEOTIDE SEQUENCE [LARGE SCALE GENOMIC DNA]</scope>
    <source>
        <strain evidence="5 6">ACRQV</strain>
    </source>
</reference>
<feature type="region of interest" description="Disordered" evidence="3">
    <location>
        <begin position="1"/>
        <end position="23"/>
    </location>
</feature>
<dbReference type="Proteomes" id="UP001521911">
    <property type="component" value="Unassembled WGS sequence"/>
</dbReference>
<dbReference type="Gene3D" id="3.40.50.300">
    <property type="entry name" value="P-loop containing nucleotide triphosphate hydrolases"/>
    <property type="match status" value="1"/>
</dbReference>
<evidence type="ECO:0000259" key="4">
    <source>
        <dbReference type="PROSITE" id="PS50893"/>
    </source>
</evidence>
<name>A0ABS9PX68_9CORY</name>
<dbReference type="EMBL" id="JAKRDF010000026">
    <property type="protein sequence ID" value="MCG7277300.1"/>
    <property type="molecule type" value="Genomic_DNA"/>
</dbReference>
<protein>
    <submittedName>
        <fullName evidence="5">ABC transporter ATP-binding protein</fullName>
    </submittedName>
</protein>
<dbReference type="SMART" id="SM00382">
    <property type="entry name" value="AAA"/>
    <property type="match status" value="1"/>
</dbReference>
<evidence type="ECO:0000256" key="1">
    <source>
        <dbReference type="ARBA" id="ARBA00022741"/>
    </source>
</evidence>
<keyword evidence="2 5" id="KW-0067">ATP-binding</keyword>
<comment type="caution">
    <text evidence="5">The sequence shown here is derived from an EMBL/GenBank/DDBJ whole genome shotgun (WGS) entry which is preliminary data.</text>
</comment>
<evidence type="ECO:0000313" key="5">
    <source>
        <dbReference type="EMBL" id="MCG7277300.1"/>
    </source>
</evidence>
<dbReference type="PROSITE" id="PS00211">
    <property type="entry name" value="ABC_TRANSPORTER_1"/>
    <property type="match status" value="1"/>
</dbReference>
<sequence>MIASPSTSCPRKDPLVEQPPTVPPEPTLRVDNLCFSHGDEQILNDVCLPKIEAGTVTALVGPNGAGKSTLLRCMANLCRFSGDVTGPEAVYLPQDPPPESTLTVFESVLLALQHSRTGFSGLRVATSTQDRVSSVLTRLGLEDLESRTMSQLSGGQRQLVSFAQAIVCRPQALLLDEPTSALDLRNQLILMEHIRAYAAEAPAAVVVSMHDLSQAARFAHRIAVLHAGTVYAHGAAKDVLTAKMLREVYRVDGKVTLTDDGSAAITTSRAI</sequence>
<proteinExistence type="predicted"/>
<feature type="domain" description="ABC transporter" evidence="4">
    <location>
        <begin position="28"/>
        <end position="252"/>
    </location>
</feature>
<organism evidence="5 6">
    <name type="scientific">Corynebacterium singulare</name>
    <dbReference type="NCBI Taxonomy" id="161899"/>
    <lineage>
        <taxon>Bacteria</taxon>
        <taxon>Bacillati</taxon>
        <taxon>Actinomycetota</taxon>
        <taxon>Actinomycetes</taxon>
        <taxon>Mycobacteriales</taxon>
        <taxon>Corynebacteriaceae</taxon>
        <taxon>Corynebacterium</taxon>
    </lineage>
</organism>
<dbReference type="GO" id="GO:0005524">
    <property type="term" value="F:ATP binding"/>
    <property type="evidence" value="ECO:0007669"/>
    <property type="project" value="UniProtKB-KW"/>
</dbReference>
<evidence type="ECO:0000256" key="3">
    <source>
        <dbReference type="SAM" id="MobiDB-lite"/>
    </source>
</evidence>
<dbReference type="RefSeq" id="WP_049156256.1">
    <property type="nucleotide sequence ID" value="NZ_JAKRDF010000026.1"/>
</dbReference>
<evidence type="ECO:0000313" key="6">
    <source>
        <dbReference type="Proteomes" id="UP001521911"/>
    </source>
</evidence>
<keyword evidence="1" id="KW-0547">Nucleotide-binding</keyword>
<dbReference type="SUPFAM" id="SSF52540">
    <property type="entry name" value="P-loop containing nucleoside triphosphate hydrolases"/>
    <property type="match status" value="1"/>
</dbReference>
<evidence type="ECO:0000256" key="2">
    <source>
        <dbReference type="ARBA" id="ARBA00022840"/>
    </source>
</evidence>
<dbReference type="InterPro" id="IPR017871">
    <property type="entry name" value="ABC_transporter-like_CS"/>
</dbReference>
<keyword evidence="6" id="KW-1185">Reference proteome</keyword>
<dbReference type="InterPro" id="IPR003439">
    <property type="entry name" value="ABC_transporter-like_ATP-bd"/>
</dbReference>
<dbReference type="PROSITE" id="PS50893">
    <property type="entry name" value="ABC_TRANSPORTER_2"/>
    <property type="match status" value="1"/>
</dbReference>
<gene>
    <name evidence="5" type="ORF">MHK08_12630</name>
</gene>
<dbReference type="PANTHER" id="PTHR42794">
    <property type="entry name" value="HEMIN IMPORT ATP-BINDING PROTEIN HMUV"/>
    <property type="match status" value="1"/>
</dbReference>
<dbReference type="PANTHER" id="PTHR42794:SF2">
    <property type="entry name" value="ABC TRANSPORTER ATP-BINDING PROTEIN"/>
    <property type="match status" value="1"/>
</dbReference>
<dbReference type="Pfam" id="PF00005">
    <property type="entry name" value="ABC_tran"/>
    <property type="match status" value="1"/>
</dbReference>
<dbReference type="CDD" id="cd03214">
    <property type="entry name" value="ABC_Iron-Siderophores_B12_Hemin"/>
    <property type="match status" value="1"/>
</dbReference>
<dbReference type="InterPro" id="IPR027417">
    <property type="entry name" value="P-loop_NTPase"/>
</dbReference>
<accession>A0ABS9PX68</accession>
<dbReference type="InterPro" id="IPR003593">
    <property type="entry name" value="AAA+_ATPase"/>
</dbReference>